<feature type="region of interest" description="Disordered" evidence="1">
    <location>
        <begin position="157"/>
        <end position="207"/>
    </location>
</feature>
<organism evidence="3 4">
    <name type="scientific">Halocaridina rubra</name>
    <name type="common">Hawaiian red shrimp</name>
    <dbReference type="NCBI Taxonomy" id="373956"/>
    <lineage>
        <taxon>Eukaryota</taxon>
        <taxon>Metazoa</taxon>
        <taxon>Ecdysozoa</taxon>
        <taxon>Arthropoda</taxon>
        <taxon>Crustacea</taxon>
        <taxon>Multicrustacea</taxon>
        <taxon>Malacostraca</taxon>
        <taxon>Eumalacostraca</taxon>
        <taxon>Eucarida</taxon>
        <taxon>Decapoda</taxon>
        <taxon>Pleocyemata</taxon>
        <taxon>Caridea</taxon>
        <taxon>Atyoidea</taxon>
        <taxon>Atyidae</taxon>
        <taxon>Halocaridina</taxon>
    </lineage>
</organism>
<dbReference type="EMBL" id="JAXCGZ010006958">
    <property type="protein sequence ID" value="KAK7079460.1"/>
    <property type="molecule type" value="Genomic_DNA"/>
</dbReference>
<evidence type="ECO:0000313" key="3">
    <source>
        <dbReference type="EMBL" id="KAK7079460.1"/>
    </source>
</evidence>
<dbReference type="GO" id="GO:0008061">
    <property type="term" value="F:chitin binding"/>
    <property type="evidence" value="ECO:0007669"/>
    <property type="project" value="InterPro"/>
</dbReference>
<dbReference type="PROSITE" id="PS50940">
    <property type="entry name" value="CHIT_BIND_II"/>
    <property type="match status" value="2"/>
</dbReference>
<evidence type="ECO:0000256" key="1">
    <source>
        <dbReference type="SAM" id="MobiDB-lite"/>
    </source>
</evidence>
<evidence type="ECO:0000313" key="4">
    <source>
        <dbReference type="Proteomes" id="UP001381693"/>
    </source>
</evidence>
<comment type="caution">
    <text evidence="3">The sequence shown here is derived from an EMBL/GenBank/DDBJ whole genome shotgun (WGS) entry which is preliminary data.</text>
</comment>
<proteinExistence type="predicted"/>
<dbReference type="InterPro" id="IPR002557">
    <property type="entry name" value="Chitin-bd_dom"/>
</dbReference>
<keyword evidence="4" id="KW-1185">Reference proteome</keyword>
<feature type="domain" description="Chitin-binding type-2" evidence="2">
    <location>
        <begin position="6"/>
        <end position="61"/>
    </location>
</feature>
<feature type="compositionally biased region" description="Low complexity" evidence="1">
    <location>
        <begin position="174"/>
        <end position="191"/>
    </location>
</feature>
<gene>
    <name evidence="3" type="ORF">SK128_025854</name>
</gene>
<evidence type="ECO:0000259" key="2">
    <source>
        <dbReference type="PROSITE" id="PS50940"/>
    </source>
</evidence>
<feature type="compositionally biased region" description="Acidic residues" evidence="1">
    <location>
        <begin position="192"/>
        <end position="201"/>
    </location>
</feature>
<protein>
    <recommendedName>
        <fullName evidence="2">Chitin-binding type-2 domain-containing protein</fullName>
    </recommendedName>
</protein>
<dbReference type="AlphaFoldDB" id="A0AAN8XIS5"/>
<dbReference type="GO" id="GO:0005576">
    <property type="term" value="C:extracellular region"/>
    <property type="evidence" value="ECO:0007669"/>
    <property type="project" value="InterPro"/>
</dbReference>
<reference evidence="3 4" key="1">
    <citation type="submission" date="2023-11" db="EMBL/GenBank/DDBJ databases">
        <title>Halocaridina rubra genome assembly.</title>
        <authorList>
            <person name="Smith C."/>
        </authorList>
    </citation>
    <scope>NUCLEOTIDE SEQUENCE [LARGE SCALE GENOMIC DNA]</scope>
    <source>
        <strain evidence="3">EP-1</strain>
        <tissue evidence="3">Whole</tissue>
    </source>
</reference>
<dbReference type="Proteomes" id="UP001381693">
    <property type="component" value="Unassembled WGS sequence"/>
</dbReference>
<name>A0AAN8XIS5_HALRR</name>
<accession>A0AAN8XIS5</accession>
<sequence length="278" mass="30838">MGNECEPDCTGYTGGHEVVDPRNCTQFNGCMPGQIPSDKPFSCAPGMEFQENIGFVPAYGCKPICKVVLAKLITAPSVAHQAVIHSAMQPPYRFLIQQTAPNSINVILTQFTLRDHALMEKCLTLEQAIVIQVQNVRLGAARELQQALRHQRLPCQQQQHLPLRTPSPVTTFITNPKTKTTTTPNDHNNNNNDDDNDDDDTTTPPFPEGCMDTGRICEEPGFFAKCNTYCVPQYYFCEAAGVTAIVHTCPEGLVFNPNPNYPYCIQESSCPYKPPRQT</sequence>
<feature type="domain" description="Chitin-binding type-2" evidence="2">
    <location>
        <begin position="214"/>
        <end position="272"/>
    </location>
</feature>